<sequence length="199" mass="21001">MYIHGLPSGIRRMEGPEKRPVTTQGSCVVQRSGSFHVVTPIPSVILSRVLPSLSEEGWNGMAVASAAIILHVLAAETRSGAGSVGHSSHHASRVLSRAPKCVSRNGGALFFSSSIRSVGLISHLATPLTCSPNTRVRNKNNSKINNRQNQGGKAARREGCVGTSVQGNHTDLVVPCPCSWLSRLSSLPKGAKPSRPALN</sequence>
<accession>A0AAE0N5J7</accession>
<evidence type="ECO:0000313" key="3">
    <source>
        <dbReference type="Proteomes" id="UP001287356"/>
    </source>
</evidence>
<organism evidence="2 3">
    <name type="scientific">Lasiosphaeria ovina</name>
    <dbReference type="NCBI Taxonomy" id="92902"/>
    <lineage>
        <taxon>Eukaryota</taxon>
        <taxon>Fungi</taxon>
        <taxon>Dikarya</taxon>
        <taxon>Ascomycota</taxon>
        <taxon>Pezizomycotina</taxon>
        <taxon>Sordariomycetes</taxon>
        <taxon>Sordariomycetidae</taxon>
        <taxon>Sordariales</taxon>
        <taxon>Lasiosphaeriaceae</taxon>
        <taxon>Lasiosphaeria</taxon>
    </lineage>
</organism>
<evidence type="ECO:0000256" key="1">
    <source>
        <dbReference type="SAM" id="MobiDB-lite"/>
    </source>
</evidence>
<feature type="compositionally biased region" description="Basic and acidic residues" evidence="1">
    <location>
        <begin position="11"/>
        <end position="20"/>
    </location>
</feature>
<keyword evidence="3" id="KW-1185">Reference proteome</keyword>
<reference evidence="2" key="2">
    <citation type="submission" date="2023-06" db="EMBL/GenBank/DDBJ databases">
        <authorList>
            <consortium name="Lawrence Berkeley National Laboratory"/>
            <person name="Haridas S."/>
            <person name="Hensen N."/>
            <person name="Bonometti L."/>
            <person name="Westerberg I."/>
            <person name="Brannstrom I.O."/>
            <person name="Guillou S."/>
            <person name="Cros-Aarteil S."/>
            <person name="Calhoun S."/>
            <person name="Kuo A."/>
            <person name="Mondo S."/>
            <person name="Pangilinan J."/>
            <person name="Riley R."/>
            <person name="Labutti K."/>
            <person name="Andreopoulos B."/>
            <person name="Lipzen A."/>
            <person name="Chen C."/>
            <person name="Yanf M."/>
            <person name="Daum C."/>
            <person name="Ng V."/>
            <person name="Clum A."/>
            <person name="Steindorff A."/>
            <person name="Ohm R."/>
            <person name="Martin F."/>
            <person name="Silar P."/>
            <person name="Natvig D."/>
            <person name="Lalanne C."/>
            <person name="Gautier V."/>
            <person name="Ament-Velasquez S.L."/>
            <person name="Kruys A."/>
            <person name="Hutchinson M.I."/>
            <person name="Powell A.J."/>
            <person name="Barry K."/>
            <person name="Miller A.N."/>
            <person name="Grigoriev I.V."/>
            <person name="Debuchy R."/>
            <person name="Gladieux P."/>
            <person name="Thoren M.H."/>
            <person name="Johannesson H."/>
        </authorList>
    </citation>
    <scope>NUCLEOTIDE SEQUENCE</scope>
    <source>
        <strain evidence="2">CBS 958.72</strain>
    </source>
</reference>
<protein>
    <submittedName>
        <fullName evidence="2">Uncharacterized protein</fullName>
    </submittedName>
</protein>
<proteinExistence type="predicted"/>
<evidence type="ECO:0000313" key="2">
    <source>
        <dbReference type="EMBL" id="KAK3371607.1"/>
    </source>
</evidence>
<feature type="compositionally biased region" description="Low complexity" evidence="1">
    <location>
        <begin position="139"/>
        <end position="150"/>
    </location>
</feature>
<comment type="caution">
    <text evidence="2">The sequence shown here is derived from an EMBL/GenBank/DDBJ whole genome shotgun (WGS) entry which is preliminary data.</text>
</comment>
<dbReference type="EMBL" id="JAULSN010000005">
    <property type="protein sequence ID" value="KAK3371607.1"/>
    <property type="molecule type" value="Genomic_DNA"/>
</dbReference>
<feature type="region of interest" description="Disordered" evidence="1">
    <location>
        <begin position="133"/>
        <end position="157"/>
    </location>
</feature>
<feature type="region of interest" description="Disordered" evidence="1">
    <location>
        <begin position="1"/>
        <end position="20"/>
    </location>
</feature>
<name>A0AAE0N5J7_9PEZI</name>
<reference evidence="2" key="1">
    <citation type="journal article" date="2023" name="Mol. Phylogenet. Evol.">
        <title>Genome-scale phylogeny and comparative genomics of the fungal order Sordariales.</title>
        <authorList>
            <person name="Hensen N."/>
            <person name="Bonometti L."/>
            <person name="Westerberg I."/>
            <person name="Brannstrom I.O."/>
            <person name="Guillou S."/>
            <person name="Cros-Aarteil S."/>
            <person name="Calhoun S."/>
            <person name="Haridas S."/>
            <person name="Kuo A."/>
            <person name="Mondo S."/>
            <person name="Pangilinan J."/>
            <person name="Riley R."/>
            <person name="LaButti K."/>
            <person name="Andreopoulos B."/>
            <person name="Lipzen A."/>
            <person name="Chen C."/>
            <person name="Yan M."/>
            <person name="Daum C."/>
            <person name="Ng V."/>
            <person name="Clum A."/>
            <person name="Steindorff A."/>
            <person name="Ohm R.A."/>
            <person name="Martin F."/>
            <person name="Silar P."/>
            <person name="Natvig D.O."/>
            <person name="Lalanne C."/>
            <person name="Gautier V."/>
            <person name="Ament-Velasquez S.L."/>
            <person name="Kruys A."/>
            <person name="Hutchinson M.I."/>
            <person name="Powell A.J."/>
            <person name="Barry K."/>
            <person name="Miller A.N."/>
            <person name="Grigoriev I.V."/>
            <person name="Debuchy R."/>
            <person name="Gladieux P."/>
            <person name="Hiltunen Thoren M."/>
            <person name="Johannesson H."/>
        </authorList>
    </citation>
    <scope>NUCLEOTIDE SEQUENCE</scope>
    <source>
        <strain evidence="2">CBS 958.72</strain>
    </source>
</reference>
<gene>
    <name evidence="2" type="ORF">B0T24DRAFT_629648</name>
</gene>
<dbReference type="Proteomes" id="UP001287356">
    <property type="component" value="Unassembled WGS sequence"/>
</dbReference>
<dbReference type="AlphaFoldDB" id="A0AAE0N5J7"/>